<dbReference type="Gene3D" id="2.60.200.40">
    <property type="match status" value="1"/>
</dbReference>
<dbReference type="InterPro" id="IPR001206">
    <property type="entry name" value="Diacylglycerol_kinase_cat_dom"/>
</dbReference>
<dbReference type="GO" id="GO:0005524">
    <property type="term" value="F:ATP binding"/>
    <property type="evidence" value="ECO:0007669"/>
    <property type="project" value="UniProtKB-KW"/>
</dbReference>
<evidence type="ECO:0000259" key="5">
    <source>
        <dbReference type="PROSITE" id="PS50146"/>
    </source>
</evidence>
<dbReference type="PANTHER" id="PTHR12358:SF54">
    <property type="entry name" value="SPHINGOSINE KINASE RELATED PROTEIN"/>
    <property type="match status" value="1"/>
</dbReference>
<evidence type="ECO:0000256" key="1">
    <source>
        <dbReference type="ARBA" id="ARBA00022679"/>
    </source>
</evidence>
<dbReference type="InterPro" id="IPR045540">
    <property type="entry name" value="YegS/DAGK_C"/>
</dbReference>
<keyword evidence="2" id="KW-0547">Nucleotide-binding</keyword>
<evidence type="ECO:0000256" key="3">
    <source>
        <dbReference type="ARBA" id="ARBA00022777"/>
    </source>
</evidence>
<keyword evidence="1" id="KW-0808">Transferase</keyword>
<dbReference type="GO" id="GO:0016301">
    <property type="term" value="F:kinase activity"/>
    <property type="evidence" value="ECO:0007669"/>
    <property type="project" value="UniProtKB-KW"/>
</dbReference>
<protein>
    <recommendedName>
        <fullName evidence="5">DAGKc domain-containing protein</fullName>
    </recommendedName>
</protein>
<sequence>MQPETFIIVNPTAGDGLAQKRWKNFETDLKNNQIPYHAVITEYRNHATEFISEAVSSGYTRFGVFSGDGTLNEVLQGIFKEDHVKSDDLKLIFFPAGSSCDFEKKFKHKRSWIDRIQAEDSIAIDIFKVECKDFSGKQISRYIINNSSIGIISLANEKFNSVSGFTKKIKQMSVDAGAVICGLKAITQFKPFQAEMLIDKVKIPMQYLSNTTIFKTAYFGGDMSYGVDTVQDDGLLSVVWLEGTSRLGLAALMPSLFTGTVLNKKLAHFRTCREFELHTEDSVILETDGENIGTPPLKYTILPKALQVII</sequence>
<dbReference type="SUPFAM" id="SSF111331">
    <property type="entry name" value="NAD kinase/diacylglycerol kinase-like"/>
    <property type="match status" value="1"/>
</dbReference>
<dbReference type="Gene3D" id="3.40.50.10330">
    <property type="entry name" value="Probable inorganic polyphosphate/atp-NAD kinase, domain 1"/>
    <property type="match status" value="1"/>
</dbReference>
<reference evidence="6" key="1">
    <citation type="submission" date="2018-05" db="EMBL/GenBank/DDBJ databases">
        <authorList>
            <person name="Lanie J.A."/>
            <person name="Ng W.-L."/>
            <person name="Kazmierczak K.M."/>
            <person name="Andrzejewski T.M."/>
            <person name="Davidsen T.M."/>
            <person name="Wayne K.J."/>
            <person name="Tettelin H."/>
            <person name="Glass J.I."/>
            <person name="Rusch D."/>
            <person name="Podicherti R."/>
            <person name="Tsui H.-C.T."/>
            <person name="Winkler M.E."/>
        </authorList>
    </citation>
    <scope>NUCLEOTIDE SEQUENCE</scope>
</reference>
<feature type="domain" description="DAGKc" evidence="5">
    <location>
        <begin position="1"/>
        <end position="102"/>
    </location>
</feature>
<dbReference type="Pfam" id="PF19279">
    <property type="entry name" value="YegS_C"/>
    <property type="match status" value="1"/>
</dbReference>
<gene>
    <name evidence="6" type="ORF">METZ01_LOCUS278988</name>
</gene>
<organism evidence="6">
    <name type="scientific">marine metagenome</name>
    <dbReference type="NCBI Taxonomy" id="408172"/>
    <lineage>
        <taxon>unclassified sequences</taxon>
        <taxon>metagenomes</taxon>
        <taxon>ecological metagenomes</taxon>
    </lineage>
</organism>
<evidence type="ECO:0000313" key="6">
    <source>
        <dbReference type="EMBL" id="SVC26134.1"/>
    </source>
</evidence>
<dbReference type="InterPro" id="IPR017438">
    <property type="entry name" value="ATP-NAD_kinase_N"/>
</dbReference>
<evidence type="ECO:0000256" key="2">
    <source>
        <dbReference type="ARBA" id="ARBA00022741"/>
    </source>
</evidence>
<dbReference type="Pfam" id="PF00781">
    <property type="entry name" value="DAGK_cat"/>
    <property type="match status" value="1"/>
</dbReference>
<keyword evidence="3" id="KW-0418">Kinase</keyword>
<proteinExistence type="predicted"/>
<keyword evidence="4" id="KW-0067">ATP-binding</keyword>
<dbReference type="AlphaFoldDB" id="A0A382KMN6"/>
<evidence type="ECO:0000256" key="4">
    <source>
        <dbReference type="ARBA" id="ARBA00022840"/>
    </source>
</evidence>
<dbReference type="PANTHER" id="PTHR12358">
    <property type="entry name" value="SPHINGOSINE KINASE"/>
    <property type="match status" value="1"/>
</dbReference>
<dbReference type="PROSITE" id="PS50146">
    <property type="entry name" value="DAGK"/>
    <property type="match status" value="1"/>
</dbReference>
<accession>A0A382KMN6</accession>
<name>A0A382KMN6_9ZZZZ</name>
<dbReference type="InterPro" id="IPR016064">
    <property type="entry name" value="NAD/diacylglycerol_kinase_sf"/>
</dbReference>
<dbReference type="EMBL" id="UINC01081874">
    <property type="protein sequence ID" value="SVC26134.1"/>
    <property type="molecule type" value="Genomic_DNA"/>
</dbReference>
<dbReference type="InterPro" id="IPR050187">
    <property type="entry name" value="Lipid_Phosphate_FormReg"/>
</dbReference>